<dbReference type="PANTHER" id="PTHR43400:SF7">
    <property type="entry name" value="FAD-DEPENDENT OXIDOREDUCTASE 2 FAD BINDING DOMAIN-CONTAINING PROTEIN"/>
    <property type="match status" value="1"/>
</dbReference>
<comment type="catalytic activity">
    <reaction evidence="9">
        <text>dihydrourocanate + A = urocanate + AH2</text>
        <dbReference type="Rhea" id="RHEA:36059"/>
        <dbReference type="ChEBI" id="CHEBI:13193"/>
        <dbReference type="ChEBI" id="CHEBI:17499"/>
        <dbReference type="ChEBI" id="CHEBI:27247"/>
        <dbReference type="ChEBI" id="CHEBI:72991"/>
        <dbReference type="EC" id="1.3.99.33"/>
    </reaction>
</comment>
<dbReference type="GO" id="GO:0016020">
    <property type="term" value="C:membrane"/>
    <property type="evidence" value="ECO:0007669"/>
    <property type="project" value="InterPro"/>
</dbReference>
<organism evidence="12 13">
    <name type="scientific">Desulfitobacterium hafniense</name>
    <name type="common">Desulfitobacterium frappieri</name>
    <dbReference type="NCBI Taxonomy" id="49338"/>
    <lineage>
        <taxon>Bacteria</taxon>
        <taxon>Bacillati</taxon>
        <taxon>Bacillota</taxon>
        <taxon>Clostridia</taxon>
        <taxon>Eubacteriales</taxon>
        <taxon>Desulfitobacteriaceae</taxon>
        <taxon>Desulfitobacterium</taxon>
    </lineage>
</organism>
<keyword evidence="7" id="KW-0274">FAD</keyword>
<feature type="domain" description="FMN-binding" evidence="11">
    <location>
        <begin position="148"/>
        <end position="224"/>
    </location>
</feature>
<dbReference type="PANTHER" id="PTHR43400">
    <property type="entry name" value="FUMARATE REDUCTASE"/>
    <property type="match status" value="1"/>
</dbReference>
<gene>
    <name evidence="12" type="ORF">AT727_12330</name>
</gene>
<accession>A0A0W1JDR8</accession>
<evidence type="ECO:0000256" key="8">
    <source>
        <dbReference type="ARBA" id="ARBA00023002"/>
    </source>
</evidence>
<dbReference type="EMBL" id="LOCK01000072">
    <property type="protein sequence ID" value="KTE89614.1"/>
    <property type="molecule type" value="Genomic_DNA"/>
</dbReference>
<dbReference type="SUPFAM" id="SSF51905">
    <property type="entry name" value="FAD/NAD(P)-binding domain"/>
    <property type="match status" value="1"/>
</dbReference>
<feature type="chain" id="PRO_5038990269" description="Urocanate reductase" evidence="10">
    <location>
        <begin position="25"/>
        <end position="718"/>
    </location>
</feature>
<dbReference type="GO" id="GO:0010181">
    <property type="term" value="F:FMN binding"/>
    <property type="evidence" value="ECO:0007669"/>
    <property type="project" value="InterPro"/>
</dbReference>
<dbReference type="InterPro" id="IPR050315">
    <property type="entry name" value="FAD-oxidoreductase_2"/>
</dbReference>
<evidence type="ECO:0000256" key="9">
    <source>
        <dbReference type="ARBA" id="ARBA00049922"/>
    </source>
</evidence>
<keyword evidence="6" id="KW-0285">Flavoprotein</keyword>
<evidence type="ECO:0000313" key="13">
    <source>
        <dbReference type="Proteomes" id="UP000054623"/>
    </source>
</evidence>
<evidence type="ECO:0000259" key="11">
    <source>
        <dbReference type="SMART" id="SM00900"/>
    </source>
</evidence>
<evidence type="ECO:0000256" key="1">
    <source>
        <dbReference type="ARBA" id="ARBA00001917"/>
    </source>
</evidence>
<dbReference type="Gene3D" id="3.50.50.60">
    <property type="entry name" value="FAD/NAD(P)-binding domain"/>
    <property type="match status" value="1"/>
</dbReference>
<dbReference type="Proteomes" id="UP000054623">
    <property type="component" value="Unassembled WGS sequence"/>
</dbReference>
<dbReference type="InterPro" id="IPR007329">
    <property type="entry name" value="FMN-bd"/>
</dbReference>
<evidence type="ECO:0000256" key="2">
    <source>
        <dbReference type="ARBA" id="ARBA00001974"/>
    </source>
</evidence>
<sequence>MKGMKKHCGTLLLCLLALSLVLTGCSGSGVKTGTKAGMYTPGTYTAQAAGFGGKVSVTMTFDANAITDVKIEGADETPAVGGKAIEEFPGMLMEAQSADIDGISGASYTSKAVLTAAANCVAQAKGEDTDQKTPVADGTYSGQAPGFSWTGMIKADVTFKDNAITDINIVEEQETYTGEIFYTVLDNYIPRILEAQSLAVDGISGATLSSNGVRGCVEQAIEAAGGRSSEWYGEVAKSTKTVKKEGYDVIIVGMGGSGITSFLSAAQAGAKVFGIETTAKLGGQSATTSGPMAANSQVKMDEEFGGKEYIDADALYKAWKDYCGADAKPEMIRMTIDESGETLDWMIKDWGFQFSPMSSFILSPYPDWKIWCYYGGETKNRFGTNKTYMFENAVKKAQDQNPAAEYMLELTAQELLMDGDKVAGVKAVYHDGTIYEIYGKTVILATGGFIGNADMMNEYLDGPANTVAMTVDDGDGIKLGLSAGGALMNPDIPPMVHINQVANLIKNNDLDADGKQVLTSLAIATDALAVDGTGKLWNTREEICLAPQYRYYNIYTAAQIEAIKTKGLAKVNKSMFMDQGGTVEAGKPIANIDEILKVGAGYKNVLTAESAEDLAKAIGCDAATLKDSLNGAQGPYYAVICSGYAYATCGGLNVDDAMNVLQADGSPIGNLYAVGQDSMGVLFSSDVPYTPYGGQAQSWALTSGRLAGANAAKYAMGK</sequence>
<keyword evidence="8" id="KW-0560">Oxidoreductase</keyword>
<reference evidence="12 13" key="1">
    <citation type="submission" date="2015-12" db="EMBL/GenBank/DDBJ databases">
        <title>Draft Genome Sequence of Desulfitobacterium hafniense Strain DH, a Sulfate-reducing Bacterium Isolated from Paddy Soils.</title>
        <authorList>
            <person name="Bao P."/>
            <person name="Zhang X."/>
            <person name="Li G."/>
        </authorList>
    </citation>
    <scope>NUCLEOTIDE SEQUENCE [LARGE SCALE GENOMIC DNA]</scope>
    <source>
        <strain evidence="12 13">DH</strain>
    </source>
</reference>
<evidence type="ECO:0000256" key="10">
    <source>
        <dbReference type="SAM" id="SignalP"/>
    </source>
</evidence>
<protein>
    <recommendedName>
        <fullName evidence="5">Urocanate reductase</fullName>
        <ecNumber evidence="4">1.3.99.33</ecNumber>
    </recommendedName>
</protein>
<dbReference type="InterPro" id="IPR027477">
    <property type="entry name" value="Succ_DH/fumarate_Rdtase_cat_sf"/>
</dbReference>
<comment type="caution">
    <text evidence="12">The sequence shown here is derived from an EMBL/GenBank/DDBJ whole genome shotgun (WGS) entry which is preliminary data.</text>
</comment>
<comment type="similarity">
    <text evidence="3">Belongs to the FAD-dependent oxidoreductase 2 family. FRD/SDH subfamily.</text>
</comment>
<dbReference type="SUPFAM" id="SSF56425">
    <property type="entry name" value="Succinate dehydrogenase/fumarate reductase flavoprotein, catalytic domain"/>
    <property type="match status" value="1"/>
</dbReference>
<dbReference type="RefSeq" id="WP_058492027.1">
    <property type="nucleotide sequence ID" value="NZ_LOCK01000072.1"/>
</dbReference>
<evidence type="ECO:0000256" key="3">
    <source>
        <dbReference type="ARBA" id="ARBA00008040"/>
    </source>
</evidence>
<dbReference type="Gene3D" id="3.90.700.10">
    <property type="entry name" value="Succinate dehydrogenase/fumarate reductase flavoprotein, catalytic domain"/>
    <property type="match status" value="1"/>
</dbReference>
<dbReference type="GO" id="GO:0033765">
    <property type="term" value="F:steroid dehydrogenase activity, acting on the CH-CH group of donors"/>
    <property type="evidence" value="ECO:0007669"/>
    <property type="project" value="UniProtKB-ARBA"/>
</dbReference>
<dbReference type="InterPro" id="IPR036188">
    <property type="entry name" value="FAD/NAD-bd_sf"/>
</dbReference>
<dbReference type="InterPro" id="IPR003953">
    <property type="entry name" value="FAD-dep_OxRdtase_2_FAD-bd"/>
</dbReference>
<dbReference type="AlphaFoldDB" id="A0A0W1JDR8"/>
<evidence type="ECO:0000256" key="7">
    <source>
        <dbReference type="ARBA" id="ARBA00022827"/>
    </source>
</evidence>
<proteinExistence type="inferred from homology"/>
<dbReference type="OrthoDB" id="9806724at2"/>
<feature type="domain" description="FMN-binding" evidence="11">
    <location>
        <begin position="50"/>
        <end position="124"/>
    </location>
</feature>
<evidence type="ECO:0000256" key="5">
    <source>
        <dbReference type="ARBA" id="ARBA00015872"/>
    </source>
</evidence>
<evidence type="ECO:0000313" key="12">
    <source>
        <dbReference type="EMBL" id="KTE89614.1"/>
    </source>
</evidence>
<dbReference type="Pfam" id="PF04205">
    <property type="entry name" value="FMN_bind"/>
    <property type="match status" value="2"/>
</dbReference>
<comment type="cofactor">
    <cofactor evidence="2">
        <name>FAD</name>
        <dbReference type="ChEBI" id="CHEBI:57692"/>
    </cofactor>
</comment>
<dbReference type="PROSITE" id="PS51257">
    <property type="entry name" value="PROKAR_LIPOPROTEIN"/>
    <property type="match status" value="1"/>
</dbReference>
<evidence type="ECO:0000256" key="4">
    <source>
        <dbReference type="ARBA" id="ARBA00013137"/>
    </source>
</evidence>
<comment type="cofactor">
    <cofactor evidence="1">
        <name>FMN</name>
        <dbReference type="ChEBI" id="CHEBI:58210"/>
    </cofactor>
</comment>
<dbReference type="Gene3D" id="3.90.1010.20">
    <property type="match status" value="2"/>
</dbReference>
<evidence type="ECO:0000256" key="6">
    <source>
        <dbReference type="ARBA" id="ARBA00022630"/>
    </source>
</evidence>
<feature type="signal peptide" evidence="10">
    <location>
        <begin position="1"/>
        <end position="24"/>
    </location>
</feature>
<keyword evidence="10" id="KW-0732">Signal</keyword>
<dbReference type="SMART" id="SM00900">
    <property type="entry name" value="FMN_bind"/>
    <property type="match status" value="2"/>
</dbReference>
<dbReference type="Pfam" id="PF00890">
    <property type="entry name" value="FAD_binding_2"/>
    <property type="match status" value="1"/>
</dbReference>
<name>A0A0W1JDR8_DESHA</name>
<dbReference type="EC" id="1.3.99.33" evidence="4"/>